<comment type="similarity">
    <text evidence="1">Belongs to the 5'-AMP-activated protein kinase beta subunit family.</text>
</comment>
<feature type="compositionally biased region" description="Polar residues" evidence="2">
    <location>
        <begin position="161"/>
        <end position="177"/>
    </location>
</feature>
<accession>A0A7S0XJ04</accession>
<dbReference type="PANTHER" id="PTHR10343">
    <property type="entry name" value="5'-AMP-ACTIVATED PROTEIN KINASE , BETA SUBUNIT"/>
    <property type="match status" value="1"/>
</dbReference>
<dbReference type="SUPFAM" id="SSF81296">
    <property type="entry name" value="E set domains"/>
    <property type="match status" value="3"/>
</dbReference>
<feature type="compositionally biased region" description="Pro residues" evidence="2">
    <location>
        <begin position="60"/>
        <end position="73"/>
    </location>
</feature>
<dbReference type="AlphaFoldDB" id="A0A7S0XJ04"/>
<protein>
    <recommendedName>
        <fullName evidence="3">AMP-activated protein kinase glycogen-binding domain-containing protein</fullName>
    </recommendedName>
</protein>
<feature type="domain" description="AMP-activated protein kinase glycogen-binding" evidence="3">
    <location>
        <begin position="446"/>
        <end position="522"/>
    </location>
</feature>
<feature type="domain" description="AMP-activated protein kinase glycogen-binding" evidence="3">
    <location>
        <begin position="359"/>
        <end position="437"/>
    </location>
</feature>
<sequence length="525" mass="57612">MSTSMTPLMSPYSGSKASSACDFTTASSYGFRMSESPQSSSSALAARANAHMTPSVLHNGPPPADTPPVPNIPRPNGSPMGRELAGSSTHSRAASLASSARSSVADFSDVTPEDRRQQSSSNQQLATGGIGVDDRTHLRGSSSGYDFDHLRPSLDARSHRSSAQGSNSGGVNNNTKQHYLFQPAEIRNSNRSSPKDELAARSEHSSEHQPRSHHQRSSANKLSSHNNSSSKSFVVSPPSESSLCGSQHNANANGVQSGGGVMSGSSSRSSCGGKRTLAWKCEKDVKTVAVAGSWIKWKQDSMMRVDRSRWCTDLELPVGVHYFKYVVNGKEWVVDEEAEKKHDPYGNVNNVLRVGLFEATFVWDKTPAKEVKLTGSFDGWKTQRKMEKVTNDEGKVRFEMSLPLPIGLYEYKFIVDGEWFFDVSMPVSGFGGAVNNQMALGSAAHEFVWDKTDAKDVKLIGSFDKWNTKHPMRKVGNKWVLERELPPGRYEYKFVVDGNNWWFDTSLPHCSDPYGNCNNSLEHCV</sequence>
<feature type="domain" description="AMP-activated protein kinase glycogen-binding" evidence="3">
    <location>
        <begin position="282"/>
        <end position="354"/>
    </location>
</feature>
<dbReference type="InterPro" id="IPR050827">
    <property type="entry name" value="CRP1_MDG1_kinase"/>
</dbReference>
<feature type="compositionally biased region" description="Low complexity" evidence="2">
    <location>
        <begin position="87"/>
        <end position="105"/>
    </location>
</feature>
<dbReference type="Pfam" id="PF16561">
    <property type="entry name" value="AMPK1_CBM"/>
    <property type="match status" value="3"/>
</dbReference>
<proteinExistence type="inferred from homology"/>
<feature type="compositionally biased region" description="Polar residues" evidence="2">
    <location>
        <begin position="244"/>
        <end position="253"/>
    </location>
</feature>
<dbReference type="CDD" id="cd02859">
    <property type="entry name" value="E_set_AMPKbeta_like_N"/>
    <property type="match status" value="3"/>
</dbReference>
<dbReference type="InterPro" id="IPR032640">
    <property type="entry name" value="AMPK1_CBM"/>
</dbReference>
<feature type="compositionally biased region" description="Basic and acidic residues" evidence="2">
    <location>
        <begin position="193"/>
        <end position="210"/>
    </location>
</feature>
<evidence type="ECO:0000256" key="2">
    <source>
        <dbReference type="SAM" id="MobiDB-lite"/>
    </source>
</evidence>
<dbReference type="InterPro" id="IPR014756">
    <property type="entry name" value="Ig_E-set"/>
</dbReference>
<gene>
    <name evidence="4" type="ORF">EMAD1354_LOCUS1457</name>
</gene>
<organism evidence="4">
    <name type="scientific">Erythrolobus madagascarensis</name>
    <dbReference type="NCBI Taxonomy" id="708628"/>
    <lineage>
        <taxon>Eukaryota</taxon>
        <taxon>Rhodophyta</taxon>
        <taxon>Bangiophyceae</taxon>
        <taxon>Porphyridiales</taxon>
        <taxon>Porphyridiaceae</taxon>
        <taxon>Erythrolobus</taxon>
    </lineage>
</organism>
<dbReference type="InterPro" id="IPR013783">
    <property type="entry name" value="Ig-like_fold"/>
</dbReference>
<feature type="region of interest" description="Disordered" evidence="2">
    <location>
        <begin position="30"/>
        <end position="271"/>
    </location>
</feature>
<evidence type="ECO:0000313" key="4">
    <source>
        <dbReference type="EMBL" id="CAD8725377.1"/>
    </source>
</evidence>
<reference evidence="4" key="1">
    <citation type="submission" date="2021-01" db="EMBL/GenBank/DDBJ databases">
        <authorList>
            <person name="Corre E."/>
            <person name="Pelletier E."/>
            <person name="Niang G."/>
            <person name="Scheremetjew M."/>
            <person name="Finn R."/>
            <person name="Kale V."/>
            <person name="Holt S."/>
            <person name="Cochrane G."/>
            <person name="Meng A."/>
            <person name="Brown T."/>
            <person name="Cohen L."/>
        </authorList>
    </citation>
    <scope>NUCLEOTIDE SEQUENCE</scope>
    <source>
        <strain evidence="4">CCMP3276</strain>
    </source>
</reference>
<feature type="compositionally biased region" description="Low complexity" evidence="2">
    <location>
        <begin position="217"/>
        <end position="243"/>
    </location>
</feature>
<dbReference type="EMBL" id="HBFE01002217">
    <property type="protein sequence ID" value="CAD8725377.1"/>
    <property type="molecule type" value="Transcribed_RNA"/>
</dbReference>
<feature type="compositionally biased region" description="Basic and acidic residues" evidence="2">
    <location>
        <begin position="146"/>
        <end position="158"/>
    </location>
</feature>
<name>A0A7S0XJ04_9RHOD</name>
<dbReference type="PANTHER" id="PTHR10343:SF84">
    <property type="entry name" value="5'-AMP-ACTIVATED PROTEIN KINASE SUBUNIT BETA-1"/>
    <property type="match status" value="1"/>
</dbReference>
<evidence type="ECO:0000256" key="1">
    <source>
        <dbReference type="ARBA" id="ARBA00010926"/>
    </source>
</evidence>
<dbReference type="Gene3D" id="2.60.40.10">
    <property type="entry name" value="Immunoglobulins"/>
    <property type="match status" value="3"/>
</dbReference>
<evidence type="ECO:0000259" key="3">
    <source>
        <dbReference type="Pfam" id="PF16561"/>
    </source>
</evidence>
<feature type="compositionally biased region" description="Low complexity" evidence="2">
    <location>
        <begin position="34"/>
        <end position="50"/>
    </location>
</feature>